<gene>
    <name evidence="3" type="primary">pkn1_2</name>
    <name evidence="3" type="ORF">Enr8_26710</name>
</gene>
<dbReference type="EC" id="2.7.11.1" evidence="3"/>
<keyword evidence="3" id="KW-0418">Kinase</keyword>
<protein>
    <submittedName>
        <fullName evidence="3">Serine/threonine-protein kinase pkn1</fullName>
        <ecNumber evidence="3">2.7.11.1</ecNumber>
    </submittedName>
</protein>
<keyword evidence="4" id="KW-1185">Reference proteome</keyword>
<feature type="domain" description="Sulfatase-modifying factor enzyme-like" evidence="2">
    <location>
        <begin position="79"/>
        <end position="338"/>
    </location>
</feature>
<dbReference type="EMBL" id="SJPF01000003">
    <property type="protein sequence ID" value="TWT32864.1"/>
    <property type="molecule type" value="Genomic_DNA"/>
</dbReference>
<evidence type="ECO:0000313" key="4">
    <source>
        <dbReference type="Proteomes" id="UP000318878"/>
    </source>
</evidence>
<comment type="caution">
    <text evidence="3">The sequence shown here is derived from an EMBL/GenBank/DDBJ whole genome shotgun (WGS) entry which is preliminary data.</text>
</comment>
<feature type="transmembrane region" description="Helical" evidence="1">
    <location>
        <begin position="27"/>
        <end position="46"/>
    </location>
</feature>
<dbReference type="AlphaFoldDB" id="A0A5C5V2N2"/>
<name>A0A5C5V2N2_9BACT</name>
<evidence type="ECO:0000256" key="1">
    <source>
        <dbReference type="SAM" id="Phobius"/>
    </source>
</evidence>
<dbReference type="PANTHER" id="PTHR23150">
    <property type="entry name" value="SULFATASE MODIFYING FACTOR 1, 2"/>
    <property type="match status" value="1"/>
</dbReference>
<sequence length="338" mass="36813">MTKQTDRLQYMRSLAAGNPPTKPTRSYLLPIVGLVILSLGAGFYFFPPDGNFPKLSVAGLTGSQPEPIVEPGEIDLADADGMIAIPGGQFLLGNASGPVDMQPVVKITISPLRVDQHEVTNAQFAKFVEATRYLTDAERRGRSWVFDAKTGESSIVDGAEWRHPTGPDSTIIGRENFPVLQVSWYDARAYAEWAGKRLPTEAEWEFAARGGKIDGDYPAQDADGKVGNVWQGRFPFADAASDGYGDLAPVGKFVPNGYGLHDMIGNAAEWCSDYYAEDAYQLADLADPVGPGEGEERVIRGGSWLSQEQEGVSEAMVWYRSHAAPRSPNNFTGFRCVR</sequence>
<keyword evidence="1" id="KW-0812">Transmembrane</keyword>
<dbReference type="GO" id="GO:0120147">
    <property type="term" value="F:formylglycine-generating oxidase activity"/>
    <property type="evidence" value="ECO:0007669"/>
    <property type="project" value="TreeGrafter"/>
</dbReference>
<dbReference type="InterPro" id="IPR051043">
    <property type="entry name" value="Sulfatase_Mod_Factor_Kinase"/>
</dbReference>
<reference evidence="3 4" key="1">
    <citation type="submission" date="2019-02" db="EMBL/GenBank/DDBJ databases">
        <title>Deep-cultivation of Planctomycetes and their phenomic and genomic characterization uncovers novel biology.</title>
        <authorList>
            <person name="Wiegand S."/>
            <person name="Jogler M."/>
            <person name="Boedeker C."/>
            <person name="Pinto D."/>
            <person name="Vollmers J."/>
            <person name="Rivas-Marin E."/>
            <person name="Kohn T."/>
            <person name="Peeters S.H."/>
            <person name="Heuer A."/>
            <person name="Rast P."/>
            <person name="Oberbeckmann S."/>
            <person name="Bunk B."/>
            <person name="Jeske O."/>
            <person name="Meyerdierks A."/>
            <person name="Storesund J.E."/>
            <person name="Kallscheuer N."/>
            <person name="Luecker S."/>
            <person name="Lage O.M."/>
            <person name="Pohl T."/>
            <person name="Merkel B.J."/>
            <person name="Hornburger P."/>
            <person name="Mueller R.-W."/>
            <person name="Bruemmer F."/>
            <person name="Labrenz M."/>
            <person name="Spormann A.M."/>
            <person name="Op Den Camp H."/>
            <person name="Overmann J."/>
            <person name="Amann R."/>
            <person name="Jetten M.S.M."/>
            <person name="Mascher T."/>
            <person name="Medema M.H."/>
            <person name="Devos D.P."/>
            <person name="Kaster A.-K."/>
            <person name="Ovreas L."/>
            <person name="Rohde M."/>
            <person name="Galperin M.Y."/>
            <person name="Jogler C."/>
        </authorList>
    </citation>
    <scope>NUCLEOTIDE SEQUENCE [LARGE SCALE GENOMIC DNA]</scope>
    <source>
        <strain evidence="3 4">Enr8</strain>
    </source>
</reference>
<dbReference type="Gene3D" id="3.90.1580.10">
    <property type="entry name" value="paralog of FGE (formylglycine-generating enzyme)"/>
    <property type="match status" value="1"/>
</dbReference>
<dbReference type="GO" id="GO:0004674">
    <property type="term" value="F:protein serine/threonine kinase activity"/>
    <property type="evidence" value="ECO:0007669"/>
    <property type="project" value="UniProtKB-EC"/>
</dbReference>
<dbReference type="SUPFAM" id="SSF56436">
    <property type="entry name" value="C-type lectin-like"/>
    <property type="match status" value="1"/>
</dbReference>
<organism evidence="3 4">
    <name type="scientific">Blastopirellula retiformator</name>
    <dbReference type="NCBI Taxonomy" id="2527970"/>
    <lineage>
        <taxon>Bacteria</taxon>
        <taxon>Pseudomonadati</taxon>
        <taxon>Planctomycetota</taxon>
        <taxon>Planctomycetia</taxon>
        <taxon>Pirellulales</taxon>
        <taxon>Pirellulaceae</taxon>
        <taxon>Blastopirellula</taxon>
    </lineage>
</organism>
<accession>A0A5C5V2N2</accession>
<keyword evidence="1" id="KW-1133">Transmembrane helix</keyword>
<keyword evidence="3" id="KW-0808">Transferase</keyword>
<dbReference type="PANTHER" id="PTHR23150:SF19">
    <property type="entry name" value="FORMYLGLYCINE-GENERATING ENZYME"/>
    <property type="match status" value="1"/>
</dbReference>
<proteinExistence type="predicted"/>
<dbReference type="OrthoDB" id="9812426at2"/>
<evidence type="ECO:0000313" key="3">
    <source>
        <dbReference type="EMBL" id="TWT32864.1"/>
    </source>
</evidence>
<dbReference type="Proteomes" id="UP000318878">
    <property type="component" value="Unassembled WGS sequence"/>
</dbReference>
<dbReference type="InterPro" id="IPR016187">
    <property type="entry name" value="CTDL_fold"/>
</dbReference>
<evidence type="ECO:0000259" key="2">
    <source>
        <dbReference type="Pfam" id="PF03781"/>
    </source>
</evidence>
<dbReference type="InterPro" id="IPR005532">
    <property type="entry name" value="SUMF_dom"/>
</dbReference>
<dbReference type="RefSeq" id="WP_146432210.1">
    <property type="nucleotide sequence ID" value="NZ_SJPF01000003.1"/>
</dbReference>
<dbReference type="Pfam" id="PF03781">
    <property type="entry name" value="FGE-sulfatase"/>
    <property type="match status" value="1"/>
</dbReference>
<dbReference type="InterPro" id="IPR042095">
    <property type="entry name" value="SUMF_sf"/>
</dbReference>
<keyword evidence="1" id="KW-0472">Membrane</keyword>